<dbReference type="OrthoDB" id="2360475at2"/>
<comment type="function">
    <text evidence="11">Required for CpsD phosphorylation. Involved in the regulation of capsular polysaccharide biosynthesis. May be part of a complex that directs the coordinated polymerization and export to the cell surface of the capsular polysaccharide.</text>
</comment>
<gene>
    <name evidence="16" type="ORF">FC50_GL000282</name>
</gene>
<dbReference type="InterPro" id="IPR032807">
    <property type="entry name" value="GNVR"/>
</dbReference>
<evidence type="ECO:0000313" key="16">
    <source>
        <dbReference type="EMBL" id="KRL88092.1"/>
    </source>
</evidence>
<keyword evidence="7" id="KW-0972">Capsule biogenesis/degradation</keyword>
<comment type="caution">
    <text evidence="16">The sequence shown here is derived from an EMBL/GenBank/DDBJ whole genome shotgun (WGS) entry which is preliminary data.</text>
</comment>
<keyword evidence="9 13" id="KW-0472">Membrane</keyword>
<evidence type="ECO:0000259" key="15">
    <source>
        <dbReference type="Pfam" id="PF13807"/>
    </source>
</evidence>
<evidence type="ECO:0000256" key="11">
    <source>
        <dbReference type="ARBA" id="ARBA00045736"/>
    </source>
</evidence>
<dbReference type="Proteomes" id="UP000051922">
    <property type="component" value="Unassembled WGS sequence"/>
</dbReference>
<evidence type="ECO:0000256" key="6">
    <source>
        <dbReference type="ARBA" id="ARBA00022692"/>
    </source>
</evidence>
<dbReference type="InterPro" id="IPR003856">
    <property type="entry name" value="LPS_length_determ_N"/>
</dbReference>
<feature type="region of interest" description="Disordered" evidence="12">
    <location>
        <begin position="283"/>
        <end position="323"/>
    </location>
</feature>
<proteinExistence type="inferred from homology"/>
<evidence type="ECO:0000256" key="9">
    <source>
        <dbReference type="ARBA" id="ARBA00023136"/>
    </source>
</evidence>
<evidence type="ECO:0000256" key="10">
    <source>
        <dbReference type="ARBA" id="ARBA00023169"/>
    </source>
</evidence>
<dbReference type="PANTHER" id="PTHR32309:SF13">
    <property type="entry name" value="FERRIC ENTEROBACTIN TRANSPORT PROTEIN FEPE"/>
    <property type="match status" value="1"/>
</dbReference>
<comment type="similarity">
    <text evidence="3">Belongs to the CpsC/CapA family.</text>
</comment>
<accession>A0A0R1U4B7</accession>
<feature type="transmembrane region" description="Helical" evidence="13">
    <location>
        <begin position="18"/>
        <end position="36"/>
    </location>
</feature>
<name>A0A0R1U4B7_9LACO</name>
<dbReference type="PANTHER" id="PTHR32309">
    <property type="entry name" value="TYROSINE-PROTEIN KINASE"/>
    <property type="match status" value="1"/>
</dbReference>
<evidence type="ECO:0000256" key="3">
    <source>
        <dbReference type="ARBA" id="ARBA00006683"/>
    </source>
</evidence>
<evidence type="ECO:0000256" key="2">
    <source>
        <dbReference type="ARBA" id="ARBA00005132"/>
    </source>
</evidence>
<dbReference type="PATRIC" id="fig|1423783.4.peg.294"/>
<evidence type="ECO:0000259" key="14">
    <source>
        <dbReference type="Pfam" id="PF02706"/>
    </source>
</evidence>
<keyword evidence="5" id="KW-1003">Cell membrane</keyword>
<evidence type="ECO:0000256" key="5">
    <source>
        <dbReference type="ARBA" id="ARBA00022475"/>
    </source>
</evidence>
<dbReference type="GO" id="GO:0005886">
    <property type="term" value="C:plasma membrane"/>
    <property type="evidence" value="ECO:0007669"/>
    <property type="project" value="UniProtKB-SubCell"/>
</dbReference>
<keyword evidence="17" id="KW-1185">Reference proteome</keyword>
<keyword evidence="10" id="KW-0270">Exopolysaccharide synthesis</keyword>
<dbReference type="EMBL" id="AZFJ01000007">
    <property type="protein sequence ID" value="KRL88092.1"/>
    <property type="molecule type" value="Genomic_DNA"/>
</dbReference>
<evidence type="ECO:0000256" key="7">
    <source>
        <dbReference type="ARBA" id="ARBA00022903"/>
    </source>
</evidence>
<organism evidence="16 17">
    <name type="scientific">Lacticaseibacillus pantheris DSM 15945 = JCM 12539 = NBRC 106106</name>
    <dbReference type="NCBI Taxonomy" id="1423783"/>
    <lineage>
        <taxon>Bacteria</taxon>
        <taxon>Bacillati</taxon>
        <taxon>Bacillota</taxon>
        <taxon>Bacilli</taxon>
        <taxon>Lactobacillales</taxon>
        <taxon>Lactobacillaceae</taxon>
        <taxon>Lacticaseibacillus</taxon>
    </lineage>
</organism>
<dbReference type="Pfam" id="PF02706">
    <property type="entry name" value="Wzz"/>
    <property type="match status" value="1"/>
</dbReference>
<protein>
    <recommendedName>
        <fullName evidence="4">Capsular polysaccharide biosynthesis protein CpsC</fullName>
    </recommendedName>
</protein>
<feature type="compositionally biased region" description="Basic residues" evidence="12">
    <location>
        <begin position="314"/>
        <end position="323"/>
    </location>
</feature>
<evidence type="ECO:0000313" key="17">
    <source>
        <dbReference type="Proteomes" id="UP000051922"/>
    </source>
</evidence>
<dbReference type="RefSeq" id="WP_082405393.1">
    <property type="nucleotide sequence ID" value="NZ_AZFJ01000007.1"/>
</dbReference>
<feature type="domain" description="Polysaccharide chain length determinant N-terminal" evidence="14">
    <location>
        <begin position="4"/>
        <end position="95"/>
    </location>
</feature>
<evidence type="ECO:0000256" key="4">
    <source>
        <dbReference type="ARBA" id="ARBA00020739"/>
    </source>
</evidence>
<keyword evidence="8 13" id="KW-1133">Transmembrane helix</keyword>
<feature type="domain" description="Tyrosine-protein kinase G-rich" evidence="15">
    <location>
        <begin position="191"/>
        <end position="242"/>
    </location>
</feature>
<reference evidence="16 17" key="1">
    <citation type="journal article" date="2015" name="Genome Announc.">
        <title>Expanding the biotechnology potential of lactobacilli through comparative genomics of 213 strains and associated genera.</title>
        <authorList>
            <person name="Sun Z."/>
            <person name="Harris H.M."/>
            <person name="McCann A."/>
            <person name="Guo C."/>
            <person name="Argimon S."/>
            <person name="Zhang W."/>
            <person name="Yang X."/>
            <person name="Jeffery I.B."/>
            <person name="Cooney J.C."/>
            <person name="Kagawa T.F."/>
            <person name="Liu W."/>
            <person name="Song Y."/>
            <person name="Salvetti E."/>
            <person name="Wrobel A."/>
            <person name="Rasinkangas P."/>
            <person name="Parkhill J."/>
            <person name="Rea M.C."/>
            <person name="O'Sullivan O."/>
            <person name="Ritari J."/>
            <person name="Douillard F.P."/>
            <person name="Paul Ross R."/>
            <person name="Yang R."/>
            <person name="Briner A.E."/>
            <person name="Felis G.E."/>
            <person name="de Vos W.M."/>
            <person name="Barrangou R."/>
            <person name="Klaenhammer T.R."/>
            <person name="Caufield P.W."/>
            <person name="Cui Y."/>
            <person name="Zhang H."/>
            <person name="O'Toole P.W."/>
        </authorList>
    </citation>
    <scope>NUCLEOTIDE SEQUENCE [LARGE SCALE GENOMIC DNA]</scope>
    <source>
        <strain evidence="16 17">DSM 15945</strain>
    </source>
</reference>
<comment type="pathway">
    <text evidence="2">Capsule biogenesis; capsule polysaccharide biosynthesis.</text>
</comment>
<dbReference type="InterPro" id="IPR050445">
    <property type="entry name" value="Bact_polysacc_biosynth/exp"/>
</dbReference>
<evidence type="ECO:0000256" key="13">
    <source>
        <dbReference type="SAM" id="Phobius"/>
    </source>
</evidence>
<evidence type="ECO:0000256" key="1">
    <source>
        <dbReference type="ARBA" id="ARBA00004651"/>
    </source>
</evidence>
<comment type="subcellular location">
    <subcellularLocation>
        <location evidence="1">Cell membrane</location>
        <topology evidence="1">Multi-pass membrane protein</topology>
    </subcellularLocation>
</comment>
<dbReference type="GO" id="GO:0000271">
    <property type="term" value="P:polysaccharide biosynthetic process"/>
    <property type="evidence" value="ECO:0007669"/>
    <property type="project" value="UniProtKB-KW"/>
</dbReference>
<dbReference type="Pfam" id="PF13807">
    <property type="entry name" value="GNVR"/>
    <property type="match status" value="1"/>
</dbReference>
<dbReference type="GO" id="GO:0004713">
    <property type="term" value="F:protein tyrosine kinase activity"/>
    <property type="evidence" value="ECO:0007669"/>
    <property type="project" value="TreeGrafter"/>
</dbReference>
<sequence length="323" mass="35217">MDNAIDLTRLWAIIKRSIVPMIVLAIVGGLVAYIGAKTLITPKYTASTTMLVNRRDSNSDANTQYTAQQADVQVITTYKGIITSPTILDTVAKNLTEPQKVQTQKATKAVYGKKYDSYSDTYTSYVKTKAKPAQYKLVPAKYQNLTGADLTGMVTVTNETNSQLFTVNVQNTSATQARDIANGIAQVFKDKISKIMNVKNVTVMSKATANYTPTSPNLKLMVVIGVVLGIVIGFAWGFIREATDRTVKSLDFITGELGLTNLGIVNYVHKMKDIQAAKEEGTRVISEGRMTPRGSSTVAATSDDGDLSRESLSRSRHSGNRRI</sequence>
<dbReference type="AlphaFoldDB" id="A0A0R1U4B7"/>
<evidence type="ECO:0000256" key="8">
    <source>
        <dbReference type="ARBA" id="ARBA00022989"/>
    </source>
</evidence>
<feature type="transmembrane region" description="Helical" evidence="13">
    <location>
        <begin position="220"/>
        <end position="239"/>
    </location>
</feature>
<keyword evidence="6 13" id="KW-0812">Transmembrane</keyword>
<evidence type="ECO:0000256" key="12">
    <source>
        <dbReference type="SAM" id="MobiDB-lite"/>
    </source>
</evidence>
<dbReference type="STRING" id="1423783.FC50_GL000282"/>